<proteinExistence type="predicted"/>
<organism evidence="1 2">
    <name type="scientific">Lindgomyces ingoldianus</name>
    <dbReference type="NCBI Taxonomy" id="673940"/>
    <lineage>
        <taxon>Eukaryota</taxon>
        <taxon>Fungi</taxon>
        <taxon>Dikarya</taxon>
        <taxon>Ascomycota</taxon>
        <taxon>Pezizomycotina</taxon>
        <taxon>Dothideomycetes</taxon>
        <taxon>Pleosporomycetidae</taxon>
        <taxon>Pleosporales</taxon>
        <taxon>Lindgomycetaceae</taxon>
        <taxon>Lindgomyces</taxon>
    </lineage>
</organism>
<evidence type="ECO:0000313" key="2">
    <source>
        <dbReference type="Proteomes" id="UP000799755"/>
    </source>
</evidence>
<reference evidence="1" key="1">
    <citation type="journal article" date="2020" name="Stud. Mycol.">
        <title>101 Dothideomycetes genomes: a test case for predicting lifestyles and emergence of pathogens.</title>
        <authorList>
            <person name="Haridas S."/>
            <person name="Albert R."/>
            <person name="Binder M."/>
            <person name="Bloem J."/>
            <person name="Labutti K."/>
            <person name="Salamov A."/>
            <person name="Andreopoulos B."/>
            <person name="Baker S."/>
            <person name="Barry K."/>
            <person name="Bills G."/>
            <person name="Bluhm B."/>
            <person name="Cannon C."/>
            <person name="Castanera R."/>
            <person name="Culley D."/>
            <person name="Daum C."/>
            <person name="Ezra D."/>
            <person name="Gonzalez J."/>
            <person name="Henrissat B."/>
            <person name="Kuo A."/>
            <person name="Liang C."/>
            <person name="Lipzen A."/>
            <person name="Lutzoni F."/>
            <person name="Magnuson J."/>
            <person name="Mondo S."/>
            <person name="Nolan M."/>
            <person name="Ohm R."/>
            <person name="Pangilinan J."/>
            <person name="Park H.-J."/>
            <person name="Ramirez L."/>
            <person name="Alfaro M."/>
            <person name="Sun H."/>
            <person name="Tritt A."/>
            <person name="Yoshinaga Y."/>
            <person name="Zwiers L.-H."/>
            <person name="Turgeon B."/>
            <person name="Goodwin S."/>
            <person name="Spatafora J."/>
            <person name="Crous P."/>
            <person name="Grigoriev I."/>
        </authorList>
    </citation>
    <scope>NUCLEOTIDE SEQUENCE</scope>
    <source>
        <strain evidence="1">ATCC 200398</strain>
    </source>
</reference>
<comment type="caution">
    <text evidence="1">The sequence shown here is derived from an EMBL/GenBank/DDBJ whole genome shotgun (WGS) entry which is preliminary data.</text>
</comment>
<evidence type="ECO:0000313" key="1">
    <source>
        <dbReference type="EMBL" id="KAF2476183.1"/>
    </source>
</evidence>
<protein>
    <submittedName>
        <fullName evidence="1">Aldo/keto reductase</fullName>
    </submittedName>
</protein>
<keyword evidence="2" id="KW-1185">Reference proteome</keyword>
<accession>A0ACB6RBQ1</accession>
<dbReference type="EMBL" id="MU003494">
    <property type="protein sequence ID" value="KAF2476183.1"/>
    <property type="molecule type" value="Genomic_DNA"/>
</dbReference>
<name>A0ACB6RBQ1_9PLEO</name>
<sequence length="343" mass="39498">MEFQGKKTAPTTAIEIAFGAMTIGKEGIEQVRVSDLNIANAIVDTFQQHGHSEIDTSRFYGDGSSEEYIAAMGWKKRGLVVDTKFFPNTQGMWGRRKTQLVVADMRQALEESLKALKTNSVDLWYLHSPDRTVKIEDTLKSVNELHKEGKFNRWGLSNFMSWEVAAICEICEKEGYPKPSAYQGVYNALHRTVEHELFPCLRKYGIQFYAYNPLAGGYLTNRYHRDIQDSEIEKGSRFDPKHIQGQMYRARYWHNEFFDALEILRPAAAMHGLRESECALRWMMHHSQLKRELGDKVIIGASSEEQLSQNLKDFELGPLPEDVVEALNKGWEVCRGNAWQYFR</sequence>
<gene>
    <name evidence="1" type="ORF">BDR25DRAFT_374987</name>
</gene>
<dbReference type="Proteomes" id="UP000799755">
    <property type="component" value="Unassembled WGS sequence"/>
</dbReference>